<reference evidence="1 2" key="1">
    <citation type="submission" date="2023-07" db="EMBL/GenBank/DDBJ databases">
        <authorList>
            <person name="Girao M."/>
            <person name="Carvalho M.F."/>
        </authorList>
    </citation>
    <scope>NUCLEOTIDE SEQUENCE [LARGE SCALE GENOMIC DNA]</scope>
    <source>
        <strain evidence="1 2">66/93</strain>
    </source>
</reference>
<dbReference type="RefSeq" id="WP_330157530.1">
    <property type="nucleotide sequence ID" value="NZ_BAAAJA010000059.1"/>
</dbReference>
<gene>
    <name evidence="1" type="ORF">Q8A49_07335</name>
</gene>
<protein>
    <submittedName>
        <fullName evidence="1">Uncharacterized protein</fullName>
    </submittedName>
</protein>
<comment type="caution">
    <text evidence="1">The sequence shown here is derived from an EMBL/GenBank/DDBJ whole genome shotgun (WGS) entry which is preliminary data.</text>
</comment>
<sequence>MPLHQVNARSIILEVQEPGEVPTWVEVGGLLNVTPNPGEGEEVADTTTNDSNGYYSQDKMQTGATLTMEGRLLKDSDTGALDPGQALIEANAGGDRLGIDSHAMYRFRYPVDNVWKVWDATTTVGEQGGGHNEKVSFNAVLTRSGPSTTEAVT</sequence>
<name>A0ABU7KLY3_9ACTN</name>
<evidence type="ECO:0000313" key="2">
    <source>
        <dbReference type="Proteomes" id="UP001348641"/>
    </source>
</evidence>
<dbReference type="Proteomes" id="UP001348641">
    <property type="component" value="Unassembled WGS sequence"/>
</dbReference>
<dbReference type="NCBIfam" id="NF047353">
    <property type="entry name" value="tube_lmo2291"/>
    <property type="match status" value="1"/>
</dbReference>
<evidence type="ECO:0000313" key="1">
    <source>
        <dbReference type="EMBL" id="MEE2050305.1"/>
    </source>
</evidence>
<organism evidence="1 2">
    <name type="scientific">Nocardiopsis tropica</name>
    <dbReference type="NCBI Taxonomy" id="109330"/>
    <lineage>
        <taxon>Bacteria</taxon>
        <taxon>Bacillati</taxon>
        <taxon>Actinomycetota</taxon>
        <taxon>Actinomycetes</taxon>
        <taxon>Streptosporangiales</taxon>
        <taxon>Nocardiopsidaceae</taxon>
        <taxon>Nocardiopsis</taxon>
    </lineage>
</organism>
<proteinExistence type="predicted"/>
<accession>A0ABU7KLY3</accession>
<dbReference type="EMBL" id="JAUUCC010000013">
    <property type="protein sequence ID" value="MEE2050305.1"/>
    <property type="molecule type" value="Genomic_DNA"/>
</dbReference>